<keyword evidence="1" id="KW-0812">Transmembrane</keyword>
<gene>
    <name evidence="3" type="ORF">BIU88_07690</name>
</gene>
<feature type="transmembrane region" description="Helical" evidence="1">
    <location>
        <begin position="34"/>
        <end position="54"/>
    </location>
</feature>
<evidence type="ECO:0000256" key="1">
    <source>
        <dbReference type="SAM" id="Phobius"/>
    </source>
</evidence>
<feature type="domain" description="DUF218" evidence="2">
    <location>
        <begin position="73"/>
        <end position="242"/>
    </location>
</feature>
<accession>A0A1D8CYP5</accession>
<keyword evidence="1" id="KW-0472">Membrane</keyword>
<keyword evidence="1" id="KW-1133">Transmembrane helix</keyword>
<evidence type="ECO:0000313" key="4">
    <source>
        <dbReference type="Proteomes" id="UP000095185"/>
    </source>
</evidence>
<dbReference type="InterPro" id="IPR003848">
    <property type="entry name" value="DUF218"/>
</dbReference>
<dbReference type="OrthoDB" id="9782395at2"/>
<organism evidence="3 4">
    <name type="scientific">Chlorobaculum limnaeum</name>
    <dbReference type="NCBI Taxonomy" id="274537"/>
    <lineage>
        <taxon>Bacteria</taxon>
        <taxon>Pseudomonadati</taxon>
        <taxon>Chlorobiota</taxon>
        <taxon>Chlorobiia</taxon>
        <taxon>Chlorobiales</taxon>
        <taxon>Chlorobiaceae</taxon>
        <taxon>Chlorobaculum</taxon>
    </lineage>
</organism>
<dbReference type="AlphaFoldDB" id="A0A1D8CYP5"/>
<dbReference type="GO" id="GO:0005886">
    <property type="term" value="C:plasma membrane"/>
    <property type="evidence" value="ECO:0007669"/>
    <property type="project" value="TreeGrafter"/>
</dbReference>
<dbReference type="InterPro" id="IPR051599">
    <property type="entry name" value="Cell_Envelope_Assoc"/>
</dbReference>
<dbReference type="GO" id="GO:0043164">
    <property type="term" value="P:Gram-negative-bacterium-type cell wall biogenesis"/>
    <property type="evidence" value="ECO:0007669"/>
    <property type="project" value="TreeGrafter"/>
</dbReference>
<name>A0A1D8CYP5_CHLLM</name>
<dbReference type="InterPro" id="IPR014729">
    <property type="entry name" value="Rossmann-like_a/b/a_fold"/>
</dbReference>
<feature type="transmembrane region" description="Helical" evidence="1">
    <location>
        <begin position="7"/>
        <end position="28"/>
    </location>
</feature>
<dbReference type="STRING" id="274537.BIU88_07690"/>
<keyword evidence="4" id="KW-1185">Reference proteome</keyword>
<protein>
    <recommendedName>
        <fullName evidence="2">DUF218 domain-containing protein</fullName>
    </recommendedName>
</protein>
<dbReference type="Pfam" id="PF02698">
    <property type="entry name" value="DUF218"/>
    <property type="match status" value="1"/>
</dbReference>
<dbReference type="GO" id="GO:0000270">
    <property type="term" value="P:peptidoglycan metabolic process"/>
    <property type="evidence" value="ECO:0007669"/>
    <property type="project" value="TreeGrafter"/>
</dbReference>
<dbReference type="RefSeq" id="WP_069810146.1">
    <property type="nucleotide sequence ID" value="NZ_CP017305.1"/>
</dbReference>
<dbReference type="Gene3D" id="3.40.50.620">
    <property type="entry name" value="HUPs"/>
    <property type="match status" value="1"/>
</dbReference>
<dbReference type="CDD" id="cd06259">
    <property type="entry name" value="YdcF-like"/>
    <property type="match status" value="1"/>
</dbReference>
<evidence type="ECO:0000313" key="3">
    <source>
        <dbReference type="EMBL" id="AOS84030.1"/>
    </source>
</evidence>
<dbReference type="Proteomes" id="UP000095185">
    <property type="component" value="Chromosome"/>
</dbReference>
<reference evidence="3" key="1">
    <citation type="submission" date="2016-09" db="EMBL/GenBank/DDBJ databases">
        <title>Genome sequence of Chlorobaculum limnaeum.</title>
        <authorList>
            <person name="Liu Z."/>
            <person name="Tank M."/>
            <person name="Bryant D.A."/>
        </authorList>
    </citation>
    <scope>NUCLEOTIDE SEQUENCE [LARGE SCALE GENOMIC DNA]</scope>
    <source>
        <strain evidence="3">DSM 1677</strain>
    </source>
</reference>
<proteinExistence type="predicted"/>
<dbReference type="PANTHER" id="PTHR30336:SF4">
    <property type="entry name" value="ENVELOPE BIOGENESIS FACTOR ELYC"/>
    <property type="match status" value="1"/>
</dbReference>
<sequence>MLIISKLLPLFVLPPGICLLFAVAGLFFKRRALVWLSLALLWGLSLPVVGDALMRRVEEPLHRIPVERVLQAEAIVVLSGMLNQLDGAPLGEFGEAADRFEGGVDLYRAGKAPVLVFTGGQMPWQPDAAPEGELLAARARMRGVPAGSIRLTSTVVNTAGEALATAASLGVSPGKPKRIILVTSAFHMSRSLMLFRAAGFEVEPYPVDFRATDQMRQKTLLDFLPDANGMYSSSMALREMIGRTVYRFGMRVMMPAM</sequence>
<dbReference type="EMBL" id="CP017305">
    <property type="protein sequence ID" value="AOS84030.1"/>
    <property type="molecule type" value="Genomic_DNA"/>
</dbReference>
<evidence type="ECO:0000259" key="2">
    <source>
        <dbReference type="Pfam" id="PF02698"/>
    </source>
</evidence>
<dbReference type="KEGG" id="clz:BIU88_07690"/>
<dbReference type="PANTHER" id="PTHR30336">
    <property type="entry name" value="INNER MEMBRANE PROTEIN, PROBABLE PERMEASE"/>
    <property type="match status" value="1"/>
</dbReference>